<gene>
    <name evidence="2" type="ORF">KDK_15940</name>
</gene>
<name>A0A402AFE6_9CHLR</name>
<dbReference type="Proteomes" id="UP000287188">
    <property type="component" value="Unassembled WGS sequence"/>
</dbReference>
<dbReference type="InterPro" id="IPR025938">
    <property type="entry name" value="RRXRR_dom"/>
</dbReference>
<dbReference type="GO" id="GO:0003676">
    <property type="term" value="F:nucleic acid binding"/>
    <property type="evidence" value="ECO:0007669"/>
    <property type="project" value="InterPro"/>
</dbReference>
<comment type="caution">
    <text evidence="2">The sequence shown here is derived from an EMBL/GenBank/DDBJ whole genome shotgun (WGS) entry which is preliminary data.</text>
</comment>
<dbReference type="CDD" id="cd00085">
    <property type="entry name" value="HNHc"/>
    <property type="match status" value="1"/>
</dbReference>
<feature type="domain" description="HNH nuclease" evidence="1">
    <location>
        <begin position="182"/>
        <end position="233"/>
    </location>
</feature>
<dbReference type="Pfam" id="PF14239">
    <property type="entry name" value="RRXRR"/>
    <property type="match status" value="1"/>
</dbReference>
<dbReference type="InterPro" id="IPR002711">
    <property type="entry name" value="HNH"/>
</dbReference>
<dbReference type="AlphaFoldDB" id="A0A402AFE6"/>
<proteinExistence type="predicted"/>
<dbReference type="SMART" id="SM00507">
    <property type="entry name" value="HNHc"/>
    <property type="match status" value="1"/>
</dbReference>
<evidence type="ECO:0000313" key="3">
    <source>
        <dbReference type="Proteomes" id="UP000287188"/>
    </source>
</evidence>
<dbReference type="NCBIfam" id="NF040563">
    <property type="entry name" value="guided_IscB"/>
    <property type="match status" value="1"/>
</dbReference>
<dbReference type="InterPro" id="IPR047693">
    <property type="entry name" value="RNA-guided_IscB-like"/>
</dbReference>
<organism evidence="2 3">
    <name type="scientific">Dictyobacter kobayashii</name>
    <dbReference type="NCBI Taxonomy" id="2014872"/>
    <lineage>
        <taxon>Bacteria</taxon>
        <taxon>Bacillati</taxon>
        <taxon>Chloroflexota</taxon>
        <taxon>Ktedonobacteria</taxon>
        <taxon>Ktedonobacterales</taxon>
        <taxon>Dictyobacteraceae</taxon>
        <taxon>Dictyobacter</taxon>
    </lineage>
</organism>
<keyword evidence="3" id="KW-1185">Reference proteome</keyword>
<evidence type="ECO:0000259" key="1">
    <source>
        <dbReference type="SMART" id="SM00507"/>
    </source>
</evidence>
<accession>A0A402AFE6</accession>
<sequence length="418" mass="48157">MSDVFVYVVNQNGKPLMPCTPAKARKLLRDQRATVLKRTPFTIKLLWDCEEHVQDITVGIDKGSHVTGFSCVGNGQVLLSGEIHHRLDVKEKMDGRRLHRRSRRNRLWYRPARFSNRGASKRSGRLPPSIKTNVEEIIRVIRRLPLPISDIVIEDVQVDIARINDPTLAGSRYQDPTRLDENVRMACLMRDGYQCQHCKKKQVRLEAHHIQFREHGGKDTLANVLTLCDDCHHQVHQGKIQIHVIGVGGHLDQIAQRTMQGKNHLYATLGARTPLSMLYGYQTATWRKAQDLPKEHDVDALCLATYATGELVPYQRERFFSIRFRPRQTRRQYLDVPQKGKGRVKYQVNEQLGGFHKGDIVRVKGRFVKQINSIYANGYLAFPRVKGEPATARPKDCCLLERGRTIIWERNPRQDRQT</sequence>
<dbReference type="InterPro" id="IPR003615">
    <property type="entry name" value="HNH_nuc"/>
</dbReference>
<dbReference type="GO" id="GO:0008270">
    <property type="term" value="F:zinc ion binding"/>
    <property type="evidence" value="ECO:0007669"/>
    <property type="project" value="InterPro"/>
</dbReference>
<reference evidence="3" key="1">
    <citation type="submission" date="2018-12" db="EMBL/GenBank/DDBJ databases">
        <title>Tengunoibacter tsumagoiensis gen. nov., sp. nov., Dictyobacter kobayashii sp. nov., D. alpinus sp. nov., and D. joshuensis sp. nov. and description of Dictyobacteraceae fam. nov. within the order Ktedonobacterales isolated from Tengu-no-mugimeshi.</title>
        <authorList>
            <person name="Wang C.M."/>
            <person name="Zheng Y."/>
            <person name="Sakai Y."/>
            <person name="Toyoda A."/>
            <person name="Minakuchi Y."/>
            <person name="Abe K."/>
            <person name="Yokota A."/>
            <person name="Yabe S."/>
        </authorList>
    </citation>
    <scope>NUCLEOTIDE SEQUENCE [LARGE SCALE GENOMIC DNA]</scope>
    <source>
        <strain evidence="3">Uno11</strain>
    </source>
</reference>
<dbReference type="GO" id="GO:0004519">
    <property type="term" value="F:endonuclease activity"/>
    <property type="evidence" value="ECO:0007669"/>
    <property type="project" value="InterPro"/>
</dbReference>
<dbReference type="Pfam" id="PF01844">
    <property type="entry name" value="HNH"/>
    <property type="match status" value="1"/>
</dbReference>
<dbReference type="Gene3D" id="1.10.30.50">
    <property type="match status" value="1"/>
</dbReference>
<dbReference type="EMBL" id="BIFS01000001">
    <property type="protein sequence ID" value="GCE17794.1"/>
    <property type="molecule type" value="Genomic_DNA"/>
</dbReference>
<dbReference type="RefSeq" id="WP_161977198.1">
    <property type="nucleotide sequence ID" value="NZ_BIFS01000001.1"/>
</dbReference>
<evidence type="ECO:0000313" key="2">
    <source>
        <dbReference type="EMBL" id="GCE17794.1"/>
    </source>
</evidence>
<protein>
    <recommendedName>
        <fullName evidence="1">HNH nuclease domain-containing protein</fullName>
    </recommendedName>
</protein>